<dbReference type="InterPro" id="IPR041561">
    <property type="entry name" value="PglD_N"/>
</dbReference>
<evidence type="ECO:0000313" key="9">
    <source>
        <dbReference type="Proteomes" id="UP000569914"/>
    </source>
</evidence>
<dbReference type="InterPro" id="IPR011004">
    <property type="entry name" value="Trimer_LpxA-like_sf"/>
</dbReference>
<dbReference type="PROSITE" id="PS00101">
    <property type="entry name" value="HEXAPEP_TRANSFERASES"/>
    <property type="match status" value="1"/>
</dbReference>
<proteinExistence type="predicted"/>
<evidence type="ECO:0000259" key="7">
    <source>
        <dbReference type="Pfam" id="PF17836"/>
    </source>
</evidence>
<dbReference type="Pfam" id="PF17836">
    <property type="entry name" value="PglD_N"/>
    <property type="match status" value="1"/>
</dbReference>
<dbReference type="PANTHER" id="PTHR43300:SF7">
    <property type="entry name" value="UDP-N-ACETYLBACILLOSAMINE N-ACETYLTRANSFERASE"/>
    <property type="match status" value="1"/>
</dbReference>
<dbReference type="InterPro" id="IPR018357">
    <property type="entry name" value="Hexapep_transf_CS"/>
</dbReference>
<evidence type="ECO:0000256" key="1">
    <source>
        <dbReference type="ARBA" id="ARBA00022676"/>
    </source>
</evidence>
<dbReference type="Pfam" id="PF13692">
    <property type="entry name" value="Glyco_trans_1_4"/>
    <property type="match status" value="1"/>
</dbReference>
<dbReference type="NCBIfam" id="TIGR03570">
    <property type="entry name" value="NeuD_NnaD"/>
    <property type="match status" value="1"/>
</dbReference>
<keyword evidence="2 8" id="KW-0808">Transferase</keyword>
<sequence length="629" mass="66340">MTDPAPVDVIIVAGGGLAREVIMQLRRSDRFRPYGILDDDPALTGTSIHGVPVLGAVSEVKAFPDAGLVVAAGRGRSRRAIVEQLADVGVGDDRYLTIIDPTVDVPESCTVGPGSIVLAGTVLTSDVRIGRHVVIMPNVTLTHDDVVDDFATLCAGVALAGGVRVGAGAYLGTNAAVRERVIIGPDATVGMSAAVLREVPAGETWVGVPAAPRRNGLRIMVALHHLELGGSQLNAVDFATELTRRGHRVLIFANHDGAVGPVADLVRRRGLELVLVEDDHVAVPPTAPYRGRVRRAMVRAARAFRPDLVHGYEWSMILDAAHGPGLRLGVPVLGTVYGMGVPRWLPRNAPVIVGTAELHEVARSYGLRSTLIVPPVDLDQDDPAVVDGASFRSECGAGPGGVLAAIVSRLEPDMKEEGIRRSIDAVVALDDPRLILAIVGTGPSAATLREHAEAANARLGRGAVIMVGVRTDPRPCYAGADLLLGMGGSALRGMAYAKPLVVLGTRGFARLCEPESAELFRRQGFYGVGLDQARPLAEELAGLIADPGRRRELGTWSRRMIMDEYGLRVATDRLEEACRDAVAAGPGDRFRAVLRTTLHRTAAELAGPGGRAVVGRLRATGLRARGRGG</sequence>
<evidence type="ECO:0000256" key="5">
    <source>
        <dbReference type="PIRSR" id="PIRSR620019-2"/>
    </source>
</evidence>
<feature type="active site" description="Proton acceptor" evidence="4">
    <location>
        <position position="143"/>
    </location>
</feature>
<feature type="domain" description="PglD N-terminal" evidence="7">
    <location>
        <begin position="9"/>
        <end position="85"/>
    </location>
</feature>
<dbReference type="Pfam" id="PF13439">
    <property type="entry name" value="Glyco_transf_4"/>
    <property type="match status" value="1"/>
</dbReference>
<dbReference type="Proteomes" id="UP000569914">
    <property type="component" value="Unassembled WGS sequence"/>
</dbReference>
<keyword evidence="8" id="KW-0012">Acyltransferase</keyword>
<feature type="domain" description="Glycosyltransferase subfamily 4-like N-terminal" evidence="6">
    <location>
        <begin position="229"/>
        <end position="341"/>
    </location>
</feature>
<reference evidence="8 9" key="1">
    <citation type="submission" date="2020-07" db="EMBL/GenBank/DDBJ databases">
        <title>Sequencing the genomes of 1000 actinobacteria strains.</title>
        <authorList>
            <person name="Klenk H.-P."/>
        </authorList>
    </citation>
    <scope>NUCLEOTIDE SEQUENCE [LARGE SCALE GENOMIC DNA]</scope>
    <source>
        <strain evidence="8 9">DSM 22083</strain>
    </source>
</reference>
<dbReference type="Gene3D" id="3.40.50.20">
    <property type="match status" value="1"/>
</dbReference>
<dbReference type="AlphaFoldDB" id="A0A7Y9IAC3"/>
<evidence type="ECO:0000259" key="6">
    <source>
        <dbReference type="Pfam" id="PF13439"/>
    </source>
</evidence>
<keyword evidence="1" id="KW-0328">Glycosyltransferase</keyword>
<evidence type="ECO:0000256" key="4">
    <source>
        <dbReference type="PIRSR" id="PIRSR620019-1"/>
    </source>
</evidence>
<name>A0A7Y9IAC3_9ACTN</name>
<keyword evidence="9" id="KW-1185">Reference proteome</keyword>
<dbReference type="CDD" id="cd03360">
    <property type="entry name" value="LbH_AT_putative"/>
    <property type="match status" value="1"/>
</dbReference>
<protein>
    <submittedName>
        <fullName evidence="8">Sugar O-acyltransferase (Sialic acid O-acetyltransferase NeuD family)</fullName>
    </submittedName>
</protein>
<dbReference type="RefSeq" id="WP_179754212.1">
    <property type="nucleotide sequence ID" value="NZ_JACCBU010000001.1"/>
</dbReference>
<feature type="binding site" evidence="5">
    <location>
        <position position="73"/>
    </location>
    <ligand>
        <name>substrate</name>
    </ligand>
</feature>
<dbReference type="InterPro" id="IPR028098">
    <property type="entry name" value="Glyco_trans_4-like_N"/>
</dbReference>
<dbReference type="InterPro" id="IPR020019">
    <property type="entry name" value="AcTrfase_PglD-like"/>
</dbReference>
<dbReference type="InterPro" id="IPR050179">
    <property type="entry name" value="Trans_hexapeptide_repeat"/>
</dbReference>
<evidence type="ECO:0000256" key="2">
    <source>
        <dbReference type="ARBA" id="ARBA00022679"/>
    </source>
</evidence>
<dbReference type="PANTHER" id="PTHR43300">
    <property type="entry name" value="ACETYLTRANSFERASE"/>
    <property type="match status" value="1"/>
</dbReference>
<accession>A0A7Y9IAC3</accession>
<dbReference type="Gene3D" id="3.40.50.2000">
    <property type="entry name" value="Glycogen Phosphorylase B"/>
    <property type="match status" value="2"/>
</dbReference>
<keyword evidence="3" id="KW-0677">Repeat</keyword>
<dbReference type="GO" id="GO:0016757">
    <property type="term" value="F:glycosyltransferase activity"/>
    <property type="evidence" value="ECO:0007669"/>
    <property type="project" value="UniProtKB-KW"/>
</dbReference>
<dbReference type="SUPFAM" id="SSF53756">
    <property type="entry name" value="UDP-Glycosyltransferase/glycogen phosphorylase"/>
    <property type="match status" value="1"/>
</dbReference>
<dbReference type="GO" id="GO:0016746">
    <property type="term" value="F:acyltransferase activity"/>
    <property type="evidence" value="ECO:0007669"/>
    <property type="project" value="UniProtKB-KW"/>
</dbReference>
<feature type="site" description="Increases basicity of active site His" evidence="4">
    <location>
        <position position="144"/>
    </location>
</feature>
<dbReference type="Gene3D" id="2.160.10.10">
    <property type="entry name" value="Hexapeptide repeat proteins"/>
    <property type="match status" value="1"/>
</dbReference>
<organism evidence="8 9">
    <name type="scientific">Microlunatus parietis</name>
    <dbReference type="NCBI Taxonomy" id="682979"/>
    <lineage>
        <taxon>Bacteria</taxon>
        <taxon>Bacillati</taxon>
        <taxon>Actinomycetota</taxon>
        <taxon>Actinomycetes</taxon>
        <taxon>Propionibacteriales</taxon>
        <taxon>Propionibacteriaceae</taxon>
        <taxon>Microlunatus</taxon>
    </lineage>
</organism>
<evidence type="ECO:0000313" key="8">
    <source>
        <dbReference type="EMBL" id="NYE73015.1"/>
    </source>
</evidence>
<dbReference type="SUPFAM" id="SSF51161">
    <property type="entry name" value="Trimeric LpxA-like enzymes"/>
    <property type="match status" value="1"/>
</dbReference>
<gene>
    <name evidence="8" type="ORF">BKA15_004344</name>
</gene>
<dbReference type="EMBL" id="JACCBU010000001">
    <property type="protein sequence ID" value="NYE73015.1"/>
    <property type="molecule type" value="Genomic_DNA"/>
</dbReference>
<evidence type="ECO:0000256" key="3">
    <source>
        <dbReference type="ARBA" id="ARBA00022737"/>
    </source>
</evidence>
<comment type="caution">
    <text evidence="8">The sequence shown here is derived from an EMBL/GenBank/DDBJ whole genome shotgun (WGS) entry which is preliminary data.</text>
</comment>